<reference evidence="3" key="1">
    <citation type="submission" date="2025-08" db="UniProtKB">
        <authorList>
            <consortium name="RefSeq"/>
        </authorList>
    </citation>
    <scope>IDENTIFICATION</scope>
    <source>
        <tissue evidence="3">Whole body pupa</tissue>
    </source>
</reference>
<evidence type="ECO:0000259" key="1">
    <source>
        <dbReference type="SMART" id="SM01268"/>
    </source>
</evidence>
<dbReference type="InterPro" id="IPR015350">
    <property type="entry name" value="Beta-trefoil_DNA-bd_dom"/>
</dbReference>
<dbReference type="GO" id="GO:0001228">
    <property type="term" value="F:DNA-binding transcription activator activity, RNA polymerase II-specific"/>
    <property type="evidence" value="ECO:0007669"/>
    <property type="project" value="InterPro"/>
</dbReference>
<accession>A0A9C6DVW8</accession>
<proteinExistence type="predicted"/>
<dbReference type="InterPro" id="IPR040159">
    <property type="entry name" value="CLS_fam"/>
</dbReference>
<dbReference type="SMART" id="SM01268">
    <property type="entry name" value="BTD"/>
    <property type="match status" value="1"/>
</dbReference>
<dbReference type="AlphaFoldDB" id="A0A9C6DVW8"/>
<keyword evidence="2" id="KW-1185">Reference proteome</keyword>
<evidence type="ECO:0000313" key="3">
    <source>
        <dbReference type="RefSeq" id="XP_037894200.1"/>
    </source>
</evidence>
<dbReference type="Pfam" id="PF09270">
    <property type="entry name" value="BTD"/>
    <property type="match status" value="1"/>
</dbReference>
<dbReference type="KEGG" id="gfs:119640337"/>
<gene>
    <name evidence="3" type="primary">LOC119640337</name>
</gene>
<evidence type="ECO:0000313" key="2">
    <source>
        <dbReference type="Proteomes" id="UP000092443"/>
    </source>
</evidence>
<sequence length="254" mass="28626">MQHKNETISASSNDEAEDVTAIPMPTKVDIFSCKEKSFIEDDVLNRSNNLLLDGVNPKTQYSQTVYTRYLHVENGHFHASSTFTIHLLDDNESESEDFNVREGYIHYGATVKLVCSATGMRTYEAFAGLTKLCKVMHKGKISSAQWQGQKAVLAEVKTCLIVHFETAEVTKPTLDTINNFVEIMDGLLGLPWHNYTRLHGKPRPLGKIFLQDGARQENENKTGGRCNEAGHPLNQSTIRILEKRVQNCWRLSAE</sequence>
<dbReference type="Proteomes" id="UP000092443">
    <property type="component" value="Unplaced"/>
</dbReference>
<dbReference type="SUPFAM" id="SSF110217">
    <property type="entry name" value="DNA-binding protein LAG-1 (CSL)"/>
    <property type="match status" value="1"/>
</dbReference>
<dbReference type="PANTHER" id="PTHR10665">
    <property type="entry name" value="RECOMBINING BINDING PROTEIN SUPPRESSOR OF HAIRLESS"/>
    <property type="match status" value="1"/>
</dbReference>
<protein>
    <submittedName>
        <fullName evidence="3">Uncharacterized protein LOC119640337</fullName>
    </submittedName>
</protein>
<dbReference type="Gene3D" id="2.80.10.50">
    <property type="match status" value="1"/>
</dbReference>
<dbReference type="GO" id="GO:0000978">
    <property type="term" value="F:RNA polymerase II cis-regulatory region sequence-specific DNA binding"/>
    <property type="evidence" value="ECO:0007669"/>
    <property type="project" value="InterPro"/>
</dbReference>
<dbReference type="InterPro" id="IPR036358">
    <property type="entry name" value="BTD_sf"/>
</dbReference>
<dbReference type="GeneID" id="119640337"/>
<dbReference type="RefSeq" id="XP_037894200.1">
    <property type="nucleotide sequence ID" value="XM_038038272.1"/>
</dbReference>
<name>A0A9C6DVW8_9MUSC</name>
<feature type="domain" description="Beta-trefoil DNA-binding" evidence="1">
    <location>
        <begin position="62"/>
        <end position="183"/>
    </location>
</feature>
<organism evidence="2 3">
    <name type="scientific">Glossina fuscipes</name>
    <dbReference type="NCBI Taxonomy" id="7396"/>
    <lineage>
        <taxon>Eukaryota</taxon>
        <taxon>Metazoa</taxon>
        <taxon>Ecdysozoa</taxon>
        <taxon>Arthropoda</taxon>
        <taxon>Hexapoda</taxon>
        <taxon>Insecta</taxon>
        <taxon>Pterygota</taxon>
        <taxon>Neoptera</taxon>
        <taxon>Endopterygota</taxon>
        <taxon>Diptera</taxon>
        <taxon>Brachycera</taxon>
        <taxon>Muscomorpha</taxon>
        <taxon>Hippoboscoidea</taxon>
        <taxon>Glossinidae</taxon>
        <taxon>Glossina</taxon>
    </lineage>
</organism>